<gene>
    <name evidence="6" type="ORF">FCO76_05365</name>
    <name evidence="5" type="ORF">MCC10015_0811</name>
</gene>
<evidence type="ECO:0000259" key="4">
    <source>
        <dbReference type="PROSITE" id="PS51898"/>
    </source>
</evidence>
<dbReference type="AlphaFoldDB" id="A0A1D7UP89"/>
<dbReference type="InterPro" id="IPR011010">
    <property type="entry name" value="DNA_brk_join_enz"/>
</dbReference>
<comment type="similarity">
    <text evidence="1">Belongs to the 'phage' integrase family.</text>
</comment>
<name>A0A1D7UP89_BIFLL</name>
<evidence type="ECO:0000256" key="1">
    <source>
        <dbReference type="ARBA" id="ARBA00008857"/>
    </source>
</evidence>
<keyword evidence="3" id="KW-0233">DNA recombination</keyword>
<evidence type="ECO:0000256" key="3">
    <source>
        <dbReference type="ARBA" id="ARBA00023172"/>
    </source>
</evidence>
<reference evidence="5" key="3">
    <citation type="submission" date="2019-02" db="EMBL/GenBank/DDBJ databases">
        <authorList>
            <person name="Odamaki T."/>
        </authorList>
    </citation>
    <scope>NUCLEOTIDE SEQUENCE</scope>
    <source>
        <strain evidence="5">MCC10015</strain>
    </source>
</reference>
<reference evidence="6" key="4">
    <citation type="submission" date="2019-04" db="EMBL/GenBank/DDBJ databases">
        <authorList>
            <person name="Kok C.R."/>
            <person name="Hutkins R."/>
        </authorList>
    </citation>
    <scope>NUCLEOTIDE SEQUENCE</scope>
    <source>
        <strain evidence="6">CR15</strain>
    </source>
</reference>
<comment type="caution">
    <text evidence="6">The sequence shown here is derived from an EMBL/GenBank/DDBJ whole genome shotgun (WGS) entry which is preliminary data.</text>
</comment>
<dbReference type="GO" id="GO:0006310">
    <property type="term" value="P:DNA recombination"/>
    <property type="evidence" value="ECO:0007669"/>
    <property type="project" value="UniProtKB-KW"/>
</dbReference>
<evidence type="ECO:0000313" key="5">
    <source>
        <dbReference type="EMBL" id="TCD97893.1"/>
    </source>
</evidence>
<protein>
    <submittedName>
        <fullName evidence="5">Phage integrase family protein</fullName>
    </submittedName>
    <submittedName>
        <fullName evidence="6">Site-specific integrase</fullName>
    </submittedName>
</protein>
<dbReference type="Proteomes" id="UP000315512">
    <property type="component" value="Unassembled WGS sequence"/>
</dbReference>
<dbReference type="EMBL" id="SHPX01000016">
    <property type="protein sequence ID" value="TCD97893.1"/>
    <property type="molecule type" value="Genomic_DNA"/>
</dbReference>
<evidence type="ECO:0000313" key="7">
    <source>
        <dbReference type="Proteomes" id="UP000293441"/>
    </source>
</evidence>
<dbReference type="CDD" id="cd01189">
    <property type="entry name" value="INT_ICEBs1_C_like"/>
    <property type="match status" value="1"/>
</dbReference>
<dbReference type="RefSeq" id="WP_069483831.1">
    <property type="nucleotide sequence ID" value="NZ_CP016019.1"/>
</dbReference>
<dbReference type="PROSITE" id="PS51898">
    <property type="entry name" value="TYR_RECOMBINASE"/>
    <property type="match status" value="1"/>
</dbReference>
<dbReference type="GO" id="GO:0003677">
    <property type="term" value="F:DNA binding"/>
    <property type="evidence" value="ECO:0007669"/>
    <property type="project" value="UniProtKB-KW"/>
</dbReference>
<reference evidence="5 7" key="1">
    <citation type="journal article" date="2018" name="Sci. Rep.">
        <title>Genomic diversity and distribution of Bifidobacterium longum subsp. longum across the human lifespan.</title>
        <authorList>
            <person name="Odamaki T."/>
            <person name="Bottacini F."/>
            <person name="Kato K."/>
            <person name="Mitsuyama E."/>
            <person name="Yoshida K."/>
            <person name="Horigome A."/>
            <person name="Xiao J.Z."/>
            <person name="van Sinderen D."/>
        </authorList>
    </citation>
    <scope>NUCLEOTIDE SEQUENCE [LARGE SCALE GENOMIC DNA]</scope>
    <source>
        <strain evidence="5 7">MCC10015</strain>
    </source>
</reference>
<dbReference type="Proteomes" id="UP000293441">
    <property type="component" value="Unassembled WGS sequence"/>
</dbReference>
<dbReference type="InterPro" id="IPR002104">
    <property type="entry name" value="Integrase_catalytic"/>
</dbReference>
<dbReference type="Gene3D" id="1.10.443.10">
    <property type="entry name" value="Intergrase catalytic core"/>
    <property type="match status" value="1"/>
</dbReference>
<accession>A0A1D7UP89</accession>
<dbReference type="EMBL" id="SZNG01000006">
    <property type="protein sequence ID" value="TPH36205.1"/>
    <property type="molecule type" value="Genomic_DNA"/>
</dbReference>
<organism evidence="6 8">
    <name type="scientific">Bifidobacterium longum subsp. longum</name>
    <dbReference type="NCBI Taxonomy" id="1679"/>
    <lineage>
        <taxon>Bacteria</taxon>
        <taxon>Bacillati</taxon>
        <taxon>Actinomycetota</taxon>
        <taxon>Actinomycetes</taxon>
        <taxon>Bifidobacteriales</taxon>
        <taxon>Bifidobacteriaceae</taxon>
        <taxon>Bifidobacterium</taxon>
    </lineage>
</organism>
<evidence type="ECO:0000313" key="8">
    <source>
        <dbReference type="Proteomes" id="UP000315512"/>
    </source>
</evidence>
<evidence type="ECO:0000256" key="2">
    <source>
        <dbReference type="ARBA" id="ARBA00023125"/>
    </source>
</evidence>
<proteinExistence type="inferred from homology"/>
<reference evidence="6" key="2">
    <citation type="journal article" date="2019" name="Appl. Environ. Microbiol.">
        <title>An in vitro enrichment strategy for formulating synergistic synbiotics.</title>
        <authorList>
            <person name="Kok C.R."/>
            <person name="Quintero D.F.G."/>
            <person name="Niyirora C."/>
            <person name="Rose D."/>
            <person name="Li A."/>
            <person name="Hutkins R."/>
        </authorList>
    </citation>
    <scope>NUCLEOTIDE SEQUENCE</scope>
    <source>
        <strain evidence="6">CR15</strain>
    </source>
</reference>
<dbReference type="Pfam" id="PF00589">
    <property type="entry name" value="Phage_integrase"/>
    <property type="match status" value="1"/>
</dbReference>
<dbReference type="PANTHER" id="PTHR30349:SF64">
    <property type="entry name" value="PROPHAGE INTEGRASE INTD-RELATED"/>
    <property type="match status" value="1"/>
</dbReference>
<dbReference type="SUPFAM" id="SSF56349">
    <property type="entry name" value="DNA breaking-rejoining enzymes"/>
    <property type="match status" value="1"/>
</dbReference>
<dbReference type="Gene3D" id="1.10.150.130">
    <property type="match status" value="1"/>
</dbReference>
<dbReference type="InterPro" id="IPR050090">
    <property type="entry name" value="Tyrosine_recombinase_XerCD"/>
</dbReference>
<dbReference type="InterPro" id="IPR010998">
    <property type="entry name" value="Integrase_recombinase_N"/>
</dbReference>
<evidence type="ECO:0000313" key="6">
    <source>
        <dbReference type="EMBL" id="TPH36205.1"/>
    </source>
</evidence>
<keyword evidence="2" id="KW-0238">DNA-binding</keyword>
<dbReference type="InterPro" id="IPR013762">
    <property type="entry name" value="Integrase-like_cat_sf"/>
</dbReference>
<sequence>MVEETKRPLRRRRFGCILERKGSTGDVTSIEARYISPINGQRVSKRFAPGRRGDAEDWLETERSIVDLHRRGMMTWIPPRDRDGNTLTPKLTFGVFADGYVRRHRRKDGAEIAGSTLRNLRNDIKHLKEAFGDVKLAELTEELVTEWYYGPHPNGEWQFRSECIRLKMLLREACAPVSKGAPPLLAENPFTLPIPPEPEAGSSDIPPVTPDELYHIYNAMPGYTRLSVYLAACAGGMRIGEVCGLMDTDFDLENKVLMIRRSVSHGADDLGPSRIGRLKTKGSRRTVPIPDMLIPLIRMHLEDRPDQSNHMFFQAKRGEILCQNTLRNHFMKARKAAGRPDLQFRTLRVTHATRLMLDGSSLKETMDALGHVREETTLRHYLRAVPEHQREAAERTAAYLLSADPSLAIASLPPAPAGLDADGDAGDMAALALLLGQVSTLMAGIAARNAQPAG</sequence>
<feature type="domain" description="Tyr recombinase" evidence="4">
    <location>
        <begin position="203"/>
        <end position="394"/>
    </location>
</feature>
<dbReference type="PANTHER" id="PTHR30349">
    <property type="entry name" value="PHAGE INTEGRASE-RELATED"/>
    <property type="match status" value="1"/>
</dbReference>
<dbReference type="GO" id="GO:0015074">
    <property type="term" value="P:DNA integration"/>
    <property type="evidence" value="ECO:0007669"/>
    <property type="project" value="InterPro"/>
</dbReference>